<evidence type="ECO:0000313" key="1">
    <source>
        <dbReference type="EMBL" id="GAJ11250.1"/>
    </source>
</evidence>
<reference evidence="1" key="1">
    <citation type="journal article" date="2014" name="Front. Microbiol.">
        <title>High frequency of phylogenetically diverse reductive dehalogenase-homologous genes in deep subseafloor sedimentary metagenomes.</title>
        <authorList>
            <person name="Kawai M."/>
            <person name="Futagami T."/>
            <person name="Toyoda A."/>
            <person name="Takaki Y."/>
            <person name="Nishi S."/>
            <person name="Hori S."/>
            <person name="Arai W."/>
            <person name="Tsubouchi T."/>
            <person name="Morono Y."/>
            <person name="Uchiyama I."/>
            <person name="Ito T."/>
            <person name="Fujiyama A."/>
            <person name="Inagaki F."/>
            <person name="Takami H."/>
        </authorList>
    </citation>
    <scope>NUCLEOTIDE SEQUENCE</scope>
    <source>
        <strain evidence="1">Expedition CK06-06</strain>
    </source>
</reference>
<dbReference type="EMBL" id="BARW01030929">
    <property type="protein sequence ID" value="GAJ11250.1"/>
    <property type="molecule type" value="Genomic_DNA"/>
</dbReference>
<protein>
    <submittedName>
        <fullName evidence="1">Uncharacterized protein</fullName>
    </submittedName>
</protein>
<gene>
    <name evidence="1" type="ORF">S12H4_49326</name>
</gene>
<dbReference type="AlphaFoldDB" id="X1VQ21"/>
<sequence>MAESAVQEKLGNELTTEKNKDLRGGMDLLELDFLLSIVENTKGNGQNDVTMRKLNFNEVLRREKQNQIDSNVLAVYAVNAVNLYGKDIQCEATKELARRTAK</sequence>
<accession>X1VQ21</accession>
<organism evidence="1">
    <name type="scientific">marine sediment metagenome</name>
    <dbReference type="NCBI Taxonomy" id="412755"/>
    <lineage>
        <taxon>unclassified sequences</taxon>
        <taxon>metagenomes</taxon>
        <taxon>ecological metagenomes</taxon>
    </lineage>
</organism>
<name>X1VQ21_9ZZZZ</name>
<proteinExistence type="predicted"/>
<comment type="caution">
    <text evidence="1">The sequence shown here is derived from an EMBL/GenBank/DDBJ whole genome shotgun (WGS) entry which is preliminary data.</text>
</comment>